<dbReference type="OrthoDB" id="1115728at2"/>
<dbReference type="Gene3D" id="3.40.50.150">
    <property type="entry name" value="Vaccinia Virus protein VP39"/>
    <property type="match status" value="1"/>
</dbReference>
<comment type="function">
    <text evidence="6">Specifically methylates the adenine in position 1618 of 23S rRNA.</text>
</comment>
<gene>
    <name evidence="6" type="primary">rlmF</name>
    <name evidence="8" type="ORF">OB69_06965</name>
</gene>
<dbReference type="Proteomes" id="UP000036908">
    <property type="component" value="Unassembled WGS sequence"/>
</dbReference>
<dbReference type="HAMAP" id="MF_01848">
    <property type="entry name" value="23SrRNA_methyltr_F"/>
    <property type="match status" value="1"/>
</dbReference>
<comment type="subcellular location">
    <subcellularLocation>
        <location evidence="6">Cytoplasm</location>
    </subcellularLocation>
</comment>
<name>A0A0L8AKW8_9BACT</name>
<dbReference type="Pfam" id="PF05971">
    <property type="entry name" value="Methyltransf_10"/>
    <property type="match status" value="1"/>
</dbReference>
<keyword evidence="3 6" id="KW-0489">Methyltransferase</keyword>
<reference evidence="9" key="1">
    <citation type="submission" date="2014-11" db="EMBL/GenBank/DDBJ databases">
        <title>Genome sequencing of Roseivirga sp. D-25.</title>
        <authorList>
            <person name="Selvaratnam C."/>
            <person name="Thevarajoo S."/>
            <person name="Goh K.M."/>
            <person name="Eee R."/>
            <person name="Chan K.-G."/>
            <person name="Chong C.S."/>
        </authorList>
    </citation>
    <scope>NUCLEOTIDE SEQUENCE [LARGE SCALE GENOMIC DNA]</scope>
    <source>
        <strain evidence="9">D-25</strain>
    </source>
</reference>
<dbReference type="PANTHER" id="PTHR13393:SF0">
    <property type="entry name" value="RNA N6-ADENOSINE-METHYLTRANSFERASE METTL16"/>
    <property type="match status" value="1"/>
</dbReference>
<dbReference type="GO" id="GO:0052907">
    <property type="term" value="F:23S rRNA (adenine(1618)-N(6))-methyltransferase activity"/>
    <property type="evidence" value="ECO:0007669"/>
    <property type="project" value="UniProtKB-EC"/>
</dbReference>
<comment type="caution">
    <text evidence="8">The sequence shown here is derived from an EMBL/GenBank/DDBJ whole genome shotgun (WGS) entry which is preliminary data.</text>
</comment>
<comment type="similarity">
    <text evidence="6">Belongs to the methyltransferase superfamily. METTL16/RlmF family.</text>
</comment>
<dbReference type="InterPro" id="IPR016909">
    <property type="entry name" value="rRNA_lsu_MeTfrase_F"/>
</dbReference>
<keyword evidence="1 6" id="KW-0963">Cytoplasm</keyword>
<accession>A0A0L8AKW8</accession>
<sequence length="342" mass="38590">MSERRERKTPNKKSSKDNTPATKPKLHPRNKHRGRYDLPQLIKGTPELGDFVQPNKYGDDSIDFANPAAVKALNKALLKHQYKLEFWDIPENYLCPPIPGRADYIHHMADVLCASNYGKIPTGKKVTGIDVGVGANCVYPIIGTQEYGWSFIGTDIDSISLKSAQAIVDQNPNLAGKIELRRQPEPKDIFYGILRKEDRVDFTICNPPFHRSPDEAQESASRKVNNLAKKKVADPVLNFGGRSKELWCDGGERKFIQTMIRESKNFGESCYWFSSLVSKSSNLPVILESLEKAAAVEVKTIPMGQGNKSSRIVAWTFLTPAQQKEWKNTRWKEKEDLSKTPE</sequence>
<evidence type="ECO:0000313" key="8">
    <source>
        <dbReference type="EMBL" id="KOF03073.1"/>
    </source>
</evidence>
<evidence type="ECO:0000256" key="2">
    <source>
        <dbReference type="ARBA" id="ARBA00022552"/>
    </source>
</evidence>
<evidence type="ECO:0000256" key="4">
    <source>
        <dbReference type="ARBA" id="ARBA00022679"/>
    </source>
</evidence>
<keyword evidence="5 6" id="KW-0949">S-adenosyl-L-methionine</keyword>
<feature type="region of interest" description="Disordered" evidence="7">
    <location>
        <begin position="1"/>
        <end position="36"/>
    </location>
</feature>
<evidence type="ECO:0000256" key="3">
    <source>
        <dbReference type="ARBA" id="ARBA00022603"/>
    </source>
</evidence>
<protein>
    <recommendedName>
        <fullName evidence="6">Ribosomal RNA large subunit methyltransferase F</fullName>
        <ecNumber evidence="6">2.1.1.181</ecNumber>
    </recommendedName>
    <alternativeName>
        <fullName evidence="6">23S rRNA mA1618 methyltransferase</fullName>
    </alternativeName>
    <alternativeName>
        <fullName evidence="6">rRNA adenine N-6-methyltransferase</fullName>
    </alternativeName>
</protein>
<evidence type="ECO:0000256" key="1">
    <source>
        <dbReference type="ARBA" id="ARBA00022490"/>
    </source>
</evidence>
<dbReference type="GO" id="GO:0005737">
    <property type="term" value="C:cytoplasm"/>
    <property type="evidence" value="ECO:0007669"/>
    <property type="project" value="UniProtKB-SubCell"/>
</dbReference>
<dbReference type="AlphaFoldDB" id="A0A0L8AKW8"/>
<keyword evidence="2 6" id="KW-0698">rRNA processing</keyword>
<dbReference type="SUPFAM" id="SSF53335">
    <property type="entry name" value="S-adenosyl-L-methionine-dependent methyltransferases"/>
    <property type="match status" value="1"/>
</dbReference>
<dbReference type="NCBIfam" id="NF008725">
    <property type="entry name" value="PRK11727.1"/>
    <property type="match status" value="1"/>
</dbReference>
<dbReference type="RefSeq" id="WP_053223298.1">
    <property type="nucleotide sequence ID" value="NZ_JSVA01000008.1"/>
</dbReference>
<evidence type="ECO:0000256" key="7">
    <source>
        <dbReference type="SAM" id="MobiDB-lite"/>
    </source>
</evidence>
<evidence type="ECO:0000256" key="6">
    <source>
        <dbReference type="HAMAP-Rule" id="MF_01848"/>
    </source>
</evidence>
<evidence type="ECO:0000313" key="9">
    <source>
        <dbReference type="Proteomes" id="UP000036908"/>
    </source>
</evidence>
<dbReference type="CDD" id="cd02440">
    <property type="entry name" value="AdoMet_MTases"/>
    <property type="match status" value="1"/>
</dbReference>
<evidence type="ECO:0000256" key="5">
    <source>
        <dbReference type="ARBA" id="ARBA00022691"/>
    </source>
</evidence>
<dbReference type="InterPro" id="IPR010286">
    <property type="entry name" value="METTL16/RlmF"/>
</dbReference>
<keyword evidence="9" id="KW-1185">Reference proteome</keyword>
<dbReference type="EC" id="2.1.1.181" evidence="6"/>
<keyword evidence="4 6" id="KW-0808">Transferase</keyword>
<comment type="catalytic activity">
    <reaction evidence="6">
        <text>adenosine(1618) in 23S rRNA + S-adenosyl-L-methionine = N(6)-methyladenosine(1618) in 23S rRNA + S-adenosyl-L-homocysteine + H(+)</text>
        <dbReference type="Rhea" id="RHEA:16497"/>
        <dbReference type="Rhea" id="RHEA-COMP:10229"/>
        <dbReference type="Rhea" id="RHEA-COMP:10231"/>
        <dbReference type="ChEBI" id="CHEBI:15378"/>
        <dbReference type="ChEBI" id="CHEBI:57856"/>
        <dbReference type="ChEBI" id="CHEBI:59789"/>
        <dbReference type="ChEBI" id="CHEBI:74411"/>
        <dbReference type="ChEBI" id="CHEBI:74449"/>
        <dbReference type="EC" id="2.1.1.181"/>
    </reaction>
</comment>
<dbReference type="GO" id="GO:0070475">
    <property type="term" value="P:rRNA base methylation"/>
    <property type="evidence" value="ECO:0007669"/>
    <property type="project" value="TreeGrafter"/>
</dbReference>
<feature type="compositionally biased region" description="Basic residues" evidence="7">
    <location>
        <begin position="24"/>
        <end position="34"/>
    </location>
</feature>
<organism evidence="8 9">
    <name type="scientific">Roseivirga seohaensis subsp. aquiponti</name>
    <dbReference type="NCBI Taxonomy" id="1566026"/>
    <lineage>
        <taxon>Bacteria</taxon>
        <taxon>Pseudomonadati</taxon>
        <taxon>Bacteroidota</taxon>
        <taxon>Cytophagia</taxon>
        <taxon>Cytophagales</taxon>
        <taxon>Roseivirgaceae</taxon>
        <taxon>Roseivirga</taxon>
    </lineage>
</organism>
<dbReference type="PANTHER" id="PTHR13393">
    <property type="entry name" value="SAM-DEPENDENT METHYLTRANSFERASE"/>
    <property type="match status" value="1"/>
</dbReference>
<dbReference type="PIRSF" id="PIRSF029038">
    <property type="entry name" value="Mtase_YbiN_prd"/>
    <property type="match status" value="1"/>
</dbReference>
<dbReference type="EMBL" id="JSVA01000008">
    <property type="protein sequence ID" value="KOF03073.1"/>
    <property type="molecule type" value="Genomic_DNA"/>
</dbReference>
<dbReference type="InterPro" id="IPR029063">
    <property type="entry name" value="SAM-dependent_MTases_sf"/>
</dbReference>
<proteinExistence type="inferred from homology"/>
<dbReference type="PATRIC" id="fig|1566026.4.peg.3221"/>